<dbReference type="EMBL" id="CACRXK020002325">
    <property type="protein sequence ID" value="CAB3993765.1"/>
    <property type="molecule type" value="Genomic_DNA"/>
</dbReference>
<accession>A0A6S7GQ53</accession>
<proteinExistence type="predicted"/>
<name>A0A6S7GQ53_PARCT</name>
<keyword evidence="2" id="KW-1185">Reference proteome</keyword>
<dbReference type="Proteomes" id="UP001152795">
    <property type="component" value="Unassembled WGS sequence"/>
</dbReference>
<dbReference type="InterPro" id="IPR011049">
    <property type="entry name" value="Serralysin-like_metalloprot_C"/>
</dbReference>
<gene>
    <name evidence="1" type="ORF">PACLA_8A014220</name>
</gene>
<sequence>MKAFHEKIKVKRDGEDIGVFDDDSEICFNKKNSVVAEKNRHILFSSNDHIVFMFAEYQIGFSKVPLMLDFNAANKSVCVDLSQKKNNKLQKKMTTFKAITTVSDSPYDDVTTGNGQPIFFSYSGGFDRLHGGKVSDTYVVKRTCKRCVINNYDSDEKSDLHFIEETFTNLKATKSKENLVTSDYLCEGATGSSIDGKECDDNVIGGPSDDILSCGLGNDVINGGNGSIYGGNGMDDL</sequence>
<dbReference type="SUPFAM" id="SSF51120">
    <property type="entry name" value="beta-Roll"/>
    <property type="match status" value="1"/>
</dbReference>
<evidence type="ECO:0000313" key="1">
    <source>
        <dbReference type="EMBL" id="CAB3993765.1"/>
    </source>
</evidence>
<dbReference type="Gene3D" id="2.150.10.10">
    <property type="entry name" value="Serralysin-like metalloprotease, C-terminal"/>
    <property type="match status" value="1"/>
</dbReference>
<protein>
    <submittedName>
        <fullName evidence="1">Uncharacterized protein</fullName>
    </submittedName>
</protein>
<reference evidence="1" key="1">
    <citation type="submission" date="2020-04" db="EMBL/GenBank/DDBJ databases">
        <authorList>
            <person name="Alioto T."/>
            <person name="Alioto T."/>
            <person name="Gomez Garrido J."/>
        </authorList>
    </citation>
    <scope>NUCLEOTIDE SEQUENCE</scope>
    <source>
        <strain evidence="1">A484AB</strain>
    </source>
</reference>
<evidence type="ECO:0000313" key="2">
    <source>
        <dbReference type="Proteomes" id="UP001152795"/>
    </source>
</evidence>
<dbReference type="AlphaFoldDB" id="A0A6S7GQ53"/>
<comment type="caution">
    <text evidence="1">The sequence shown here is derived from an EMBL/GenBank/DDBJ whole genome shotgun (WGS) entry which is preliminary data.</text>
</comment>
<organism evidence="1 2">
    <name type="scientific">Paramuricea clavata</name>
    <name type="common">Red gorgonian</name>
    <name type="synonym">Violescent sea-whip</name>
    <dbReference type="NCBI Taxonomy" id="317549"/>
    <lineage>
        <taxon>Eukaryota</taxon>
        <taxon>Metazoa</taxon>
        <taxon>Cnidaria</taxon>
        <taxon>Anthozoa</taxon>
        <taxon>Octocorallia</taxon>
        <taxon>Malacalcyonacea</taxon>
        <taxon>Plexauridae</taxon>
        <taxon>Paramuricea</taxon>
    </lineage>
</organism>